<reference evidence="2" key="1">
    <citation type="submission" date="2020-06" db="EMBL/GenBank/DDBJ databases">
        <authorList>
            <person name="Onetto C."/>
        </authorList>
    </citation>
    <scope>NUCLEOTIDE SEQUENCE</scope>
</reference>
<feature type="region of interest" description="Disordered" evidence="1">
    <location>
        <begin position="25"/>
        <end position="61"/>
    </location>
</feature>
<dbReference type="EMBL" id="CAINUL010000014">
    <property type="protein sequence ID" value="CAD0111863.1"/>
    <property type="molecule type" value="Genomic_DNA"/>
</dbReference>
<evidence type="ECO:0000313" key="3">
    <source>
        <dbReference type="Proteomes" id="UP000745764"/>
    </source>
</evidence>
<feature type="compositionally biased region" description="Low complexity" evidence="1">
    <location>
        <begin position="25"/>
        <end position="38"/>
    </location>
</feature>
<accession>A0A9N8KH76</accession>
<feature type="compositionally biased region" description="Basic residues" evidence="1">
    <location>
        <begin position="39"/>
        <end position="48"/>
    </location>
</feature>
<feature type="non-terminal residue" evidence="2">
    <location>
        <position position="400"/>
    </location>
</feature>
<comment type="caution">
    <text evidence="2">The sequence shown here is derived from an EMBL/GenBank/DDBJ whole genome shotgun (WGS) entry which is preliminary data.</text>
</comment>
<dbReference type="AlphaFoldDB" id="A0A9N8KH76"/>
<name>A0A9N8KH76_9PEZI</name>
<organism evidence="2 3">
    <name type="scientific">Aureobasidium uvarum</name>
    <dbReference type="NCBI Taxonomy" id="2773716"/>
    <lineage>
        <taxon>Eukaryota</taxon>
        <taxon>Fungi</taxon>
        <taxon>Dikarya</taxon>
        <taxon>Ascomycota</taxon>
        <taxon>Pezizomycotina</taxon>
        <taxon>Dothideomycetes</taxon>
        <taxon>Dothideomycetidae</taxon>
        <taxon>Dothideales</taxon>
        <taxon>Saccotheciaceae</taxon>
        <taxon>Aureobasidium</taxon>
    </lineage>
</organism>
<dbReference type="OrthoDB" id="5327145at2759"/>
<keyword evidence="3" id="KW-1185">Reference proteome</keyword>
<feature type="compositionally biased region" description="Low complexity" evidence="1">
    <location>
        <begin position="235"/>
        <end position="308"/>
    </location>
</feature>
<dbReference type="Proteomes" id="UP000745764">
    <property type="component" value="Unassembled WGS sequence"/>
</dbReference>
<feature type="region of interest" description="Disordered" evidence="1">
    <location>
        <begin position="228"/>
        <end position="341"/>
    </location>
</feature>
<evidence type="ECO:0000313" key="2">
    <source>
        <dbReference type="EMBL" id="CAD0111863.1"/>
    </source>
</evidence>
<gene>
    <name evidence="2" type="ORF">AWRI4620_LOCUS6118</name>
</gene>
<proteinExistence type="predicted"/>
<evidence type="ECO:0000256" key="1">
    <source>
        <dbReference type="SAM" id="MobiDB-lite"/>
    </source>
</evidence>
<protein>
    <submittedName>
        <fullName evidence="2">Uncharacterized protein</fullName>
    </submittedName>
</protein>
<sequence>RLHDNRPPCFAARADQENLAYAHQAAAAAKPLNQQAKTPAKKAPKTPFRRNQNDENDAFNSGFKTTKTVKKANLDPNAFITPAGPRNRAPLGMKTTNAKAKTPAPLTIKASAQKTLSPRLRRQKVKIHQAEPLQQEQDDGVPDIEYMAPRSTHTIHERDYSILSPEYATIGIWGAFGNAPDEHGVRPSERKNREMMARTDKIQQDIIRRALEADDFLSLDLTKVRKGFEEKEQQSRAPSSLSARRAVSALSRSSSTTALGPRFAAPTATATARSRPITATRPLSRKPSSTLTAPTASSSRHATATTASRNTLGYAGGRAVSTASRRPLSTLHDKPATPTEKKTRTVLENLMADDAEVEELIRERNAAMEVDDAPVEPMNNLSLLFDDDDEYKDFQLTIPE</sequence>
<feature type="compositionally biased region" description="Basic and acidic residues" evidence="1">
    <location>
        <begin position="331"/>
        <end position="341"/>
    </location>
</feature>
<feature type="non-terminal residue" evidence="2">
    <location>
        <position position="1"/>
    </location>
</feature>